<dbReference type="SUPFAM" id="SSF52467">
    <property type="entry name" value="DHS-like NAD/FAD-binding domain"/>
    <property type="match status" value="1"/>
</dbReference>
<feature type="compositionally biased region" description="Basic residues" evidence="8">
    <location>
        <begin position="231"/>
        <end position="244"/>
    </location>
</feature>
<keyword evidence="6" id="KW-0520">NAD</keyword>
<keyword evidence="3" id="KW-0808">Transferase</keyword>
<dbReference type="STRING" id="1344416.A0A139ACK2"/>
<dbReference type="CDD" id="cd01408">
    <property type="entry name" value="SIRT1"/>
    <property type="match status" value="1"/>
</dbReference>
<feature type="region of interest" description="Disordered" evidence="8">
    <location>
        <begin position="1"/>
        <end position="69"/>
    </location>
</feature>
<feature type="region of interest" description="Disordered" evidence="8">
    <location>
        <begin position="445"/>
        <end position="474"/>
    </location>
</feature>
<dbReference type="GO" id="GO:0046872">
    <property type="term" value="F:metal ion binding"/>
    <property type="evidence" value="ECO:0007669"/>
    <property type="project" value="UniProtKB-KW"/>
</dbReference>
<name>A0A139ACK2_GONPJ</name>
<feature type="compositionally biased region" description="Basic and acidic residues" evidence="8">
    <location>
        <begin position="445"/>
        <end position="455"/>
    </location>
</feature>
<evidence type="ECO:0000256" key="8">
    <source>
        <dbReference type="SAM" id="MobiDB-lite"/>
    </source>
</evidence>
<dbReference type="InterPro" id="IPR050134">
    <property type="entry name" value="NAD-dep_sirtuin_deacylases"/>
</dbReference>
<dbReference type="InterPro" id="IPR029035">
    <property type="entry name" value="DHS-like_NAD/FAD-binding_dom"/>
</dbReference>
<accession>A0A139ACK2</accession>
<evidence type="ECO:0000256" key="6">
    <source>
        <dbReference type="ARBA" id="ARBA00023027"/>
    </source>
</evidence>
<dbReference type="InterPro" id="IPR026591">
    <property type="entry name" value="Sirtuin_cat_small_dom_sf"/>
</dbReference>
<evidence type="ECO:0000256" key="7">
    <source>
        <dbReference type="PROSITE-ProRule" id="PRU00236"/>
    </source>
</evidence>
<comment type="cofactor">
    <cofactor evidence="1">
        <name>Zn(2+)</name>
        <dbReference type="ChEBI" id="CHEBI:29105"/>
    </cofactor>
</comment>
<feature type="region of interest" description="Disordered" evidence="8">
    <location>
        <begin position="221"/>
        <end position="247"/>
    </location>
</feature>
<dbReference type="GO" id="GO:0017136">
    <property type="term" value="F:histone deacetylase activity, NAD-dependent"/>
    <property type="evidence" value="ECO:0007669"/>
    <property type="project" value="TreeGrafter"/>
</dbReference>
<evidence type="ECO:0000313" key="10">
    <source>
        <dbReference type="EMBL" id="KXS14399.1"/>
    </source>
</evidence>
<keyword evidence="11" id="KW-1185">Reference proteome</keyword>
<comment type="caution">
    <text evidence="7">Lacks conserved residue(s) required for the propagation of feature annotation.</text>
</comment>
<reference evidence="10 11" key="1">
    <citation type="journal article" date="2015" name="Genome Biol. Evol.">
        <title>Phylogenomic analyses indicate that early fungi evolved digesting cell walls of algal ancestors of land plants.</title>
        <authorList>
            <person name="Chang Y."/>
            <person name="Wang S."/>
            <person name="Sekimoto S."/>
            <person name="Aerts A.L."/>
            <person name="Choi C."/>
            <person name="Clum A."/>
            <person name="LaButti K.M."/>
            <person name="Lindquist E.A."/>
            <person name="Yee Ngan C."/>
            <person name="Ohm R.A."/>
            <person name="Salamov A.A."/>
            <person name="Grigoriev I.V."/>
            <person name="Spatafora J.W."/>
            <person name="Berbee M.L."/>
        </authorList>
    </citation>
    <scope>NUCLEOTIDE SEQUENCE [LARGE SCALE GENOMIC DNA]</scope>
    <source>
        <strain evidence="10 11">JEL478</strain>
    </source>
</reference>
<feature type="domain" description="Deacetylase sirtuin-type" evidence="9">
    <location>
        <begin position="77"/>
        <end position="405"/>
    </location>
</feature>
<feature type="compositionally biased region" description="Polar residues" evidence="8">
    <location>
        <begin position="1"/>
        <end position="12"/>
    </location>
</feature>
<dbReference type="Pfam" id="PF02146">
    <property type="entry name" value="SIR2"/>
    <property type="match status" value="2"/>
</dbReference>
<dbReference type="OrthoDB" id="420264at2759"/>
<gene>
    <name evidence="10" type="ORF">M427DRAFT_112575</name>
</gene>
<dbReference type="AlphaFoldDB" id="A0A139ACK2"/>
<dbReference type="Gene3D" id="3.40.50.1220">
    <property type="entry name" value="TPP-binding domain"/>
    <property type="match status" value="2"/>
</dbReference>
<evidence type="ECO:0000313" key="11">
    <source>
        <dbReference type="Proteomes" id="UP000070544"/>
    </source>
</evidence>
<evidence type="ECO:0000256" key="4">
    <source>
        <dbReference type="ARBA" id="ARBA00022723"/>
    </source>
</evidence>
<organism evidence="10 11">
    <name type="scientific">Gonapodya prolifera (strain JEL478)</name>
    <name type="common">Monoblepharis prolifera</name>
    <dbReference type="NCBI Taxonomy" id="1344416"/>
    <lineage>
        <taxon>Eukaryota</taxon>
        <taxon>Fungi</taxon>
        <taxon>Fungi incertae sedis</taxon>
        <taxon>Chytridiomycota</taxon>
        <taxon>Chytridiomycota incertae sedis</taxon>
        <taxon>Monoblepharidomycetes</taxon>
        <taxon>Monoblepharidales</taxon>
        <taxon>Gonapodyaceae</taxon>
        <taxon>Gonapodya</taxon>
    </lineage>
</organism>
<evidence type="ECO:0000259" key="9">
    <source>
        <dbReference type="PROSITE" id="PS50305"/>
    </source>
</evidence>
<evidence type="ECO:0000256" key="1">
    <source>
        <dbReference type="ARBA" id="ARBA00001947"/>
    </source>
</evidence>
<dbReference type="InterPro" id="IPR026590">
    <property type="entry name" value="Ssirtuin_cat_dom"/>
</dbReference>
<dbReference type="InterPro" id="IPR003000">
    <property type="entry name" value="Sirtuin"/>
</dbReference>
<dbReference type="Proteomes" id="UP000070544">
    <property type="component" value="Unassembled WGS sequence"/>
</dbReference>
<evidence type="ECO:0000256" key="5">
    <source>
        <dbReference type="ARBA" id="ARBA00022833"/>
    </source>
</evidence>
<dbReference type="Gene3D" id="3.30.1600.10">
    <property type="entry name" value="SIR2/SIRT2 'Small Domain"/>
    <property type="match status" value="1"/>
</dbReference>
<keyword evidence="4" id="KW-0479">Metal-binding</keyword>
<protein>
    <submittedName>
        <fullName evidence="10">SIR2-domain-containing protein</fullName>
    </submittedName>
</protein>
<evidence type="ECO:0000256" key="2">
    <source>
        <dbReference type="ARBA" id="ARBA00006924"/>
    </source>
</evidence>
<dbReference type="GO" id="GO:0005634">
    <property type="term" value="C:nucleus"/>
    <property type="evidence" value="ECO:0007669"/>
    <property type="project" value="TreeGrafter"/>
</dbReference>
<comment type="similarity">
    <text evidence="2">Belongs to the sirtuin family. Class I subfamily.</text>
</comment>
<proteinExistence type="inferred from homology"/>
<dbReference type="PANTHER" id="PTHR11085:SF6">
    <property type="entry name" value="NAD-DEPENDENT PROTEIN DEACETYLASE SIRTUIN-2"/>
    <property type="match status" value="1"/>
</dbReference>
<keyword evidence="5" id="KW-0862">Zinc</keyword>
<evidence type="ECO:0000256" key="3">
    <source>
        <dbReference type="ARBA" id="ARBA00022679"/>
    </source>
</evidence>
<dbReference type="EMBL" id="KQ965769">
    <property type="protein sequence ID" value="KXS14399.1"/>
    <property type="molecule type" value="Genomic_DNA"/>
</dbReference>
<dbReference type="PROSITE" id="PS50305">
    <property type="entry name" value="SIRTUIN"/>
    <property type="match status" value="1"/>
</dbReference>
<sequence>MSTTRGKNPAETQSDDSKEISTGDVKPSGSRPSSGRRKPKQDHVDEAKGAANQPKPARAPPKDRTPLGMKSWKTELNIIKDASLGALAEWWKTTQPKRIIVMTGAGISTGAGIPDFRSPGTGLYSNLQKYDLPTPESIFEINYFRDRPEAFFTLAKELYPGQFKPTVSHYFIKMLQQKGVLLRNYTQNIDTLERVAGIPGDKLVEAHGSFASARCVGGFYDPSAKPTPPTPKKRPTSSRSRRSSGTRSLIDQLLGLSLDDPEEDPRKRRPGCGLRYSPEWVRTRVFADQVPVCTGCEGLVKPEIVFFGESLPERFHTLLKDDFPICDLLIVMGTSLQVAPFNSLINFVGSKVPRLLINREEVGTHKSFGGGFDFTGEHQEFRRDAIHLSTIDEGVRDLARLLGWEDELVRLYEDEHKKIEEEWKAGRRGVVFEQSVGEFVDKAQEDGITDEKEKGSPVTPEQETFHDAKEAQTSLPTTDVVDVAVANLSTKDGSPTPPAAFVVTPPRTEIVTAGGVVLDLDVEAEKFEGTLTQLDEEEQAVVDALRKLKMDDGLGGPSAN</sequence>
<dbReference type="GO" id="GO:0070403">
    <property type="term" value="F:NAD+ binding"/>
    <property type="evidence" value="ECO:0007669"/>
    <property type="project" value="InterPro"/>
</dbReference>
<dbReference type="PANTHER" id="PTHR11085">
    <property type="entry name" value="NAD-DEPENDENT PROTEIN DEACYLASE SIRTUIN-5, MITOCHONDRIAL-RELATED"/>
    <property type="match status" value="1"/>
</dbReference>